<evidence type="ECO:0000256" key="1">
    <source>
        <dbReference type="SAM" id="MobiDB-lite"/>
    </source>
</evidence>
<gene>
    <name evidence="2" type="ORF">PMG11_07687</name>
</gene>
<protein>
    <recommendedName>
        <fullName evidence="4">BZIP domain-containing protein</fullName>
    </recommendedName>
</protein>
<feature type="compositionally biased region" description="Polar residues" evidence="1">
    <location>
        <begin position="92"/>
        <end position="116"/>
    </location>
</feature>
<dbReference type="AlphaFoldDB" id="A0A0F7TTC7"/>
<dbReference type="PANTHER" id="PTHR38116">
    <property type="entry name" value="CHROMOSOME 7, WHOLE GENOME SHOTGUN SEQUENCE"/>
    <property type="match status" value="1"/>
</dbReference>
<dbReference type="STRING" id="104259.A0A0F7TTC7"/>
<evidence type="ECO:0000313" key="3">
    <source>
        <dbReference type="Proteomes" id="UP000042958"/>
    </source>
</evidence>
<sequence>MEPSVTLLSSALGEGETNSVGDHPNHLEAEAEAEMTAKMQRRKVQNRKNQRAHRLRIKEQDPGSTQKSRPFQVRRWRLEELDVCPSQDTSIASEGATATYSSPERSHVHVSTSMSTPDRAGVHPGPSHTLVHDQPSLTVPPIIFPLSTDHLLHLVQYNVFRAFVSNKRTLNTLLTGWTDNPPSPTTCPISGPYRDDTSVYPLNPNIPVSLVPTRLQQTHLHSVWINLFPFPRLRDNLIRRDGSFDHWELLQDLIGELMSAMPARKRRGTPLTITVSDPKTTWALPRCEGGDEGEVTAGRKGLIVWGEPYDMQNWEATPGFLAKWSWAVEGCHDLVECSNRWRWMRGEEPIRLSESLEGSSRPWRGRLPLNGREGPL</sequence>
<dbReference type="EMBL" id="CDHK01000006">
    <property type="protein sequence ID" value="CEJ59051.1"/>
    <property type="molecule type" value="Genomic_DNA"/>
</dbReference>
<evidence type="ECO:0000313" key="2">
    <source>
        <dbReference type="EMBL" id="CEJ59051.1"/>
    </source>
</evidence>
<accession>A0A0F7TTC7</accession>
<dbReference type="Proteomes" id="UP000042958">
    <property type="component" value="Unassembled WGS sequence"/>
</dbReference>
<dbReference type="Pfam" id="PF11905">
    <property type="entry name" value="DUF3425"/>
    <property type="match status" value="1"/>
</dbReference>
<feature type="region of interest" description="Disordered" evidence="1">
    <location>
        <begin position="1"/>
        <end position="70"/>
    </location>
</feature>
<name>A0A0F7TTC7_PENBI</name>
<evidence type="ECO:0008006" key="4">
    <source>
        <dbReference type="Google" id="ProtNLM"/>
    </source>
</evidence>
<proteinExistence type="predicted"/>
<feature type="region of interest" description="Disordered" evidence="1">
    <location>
        <begin position="92"/>
        <end position="127"/>
    </location>
</feature>
<dbReference type="InterPro" id="IPR021833">
    <property type="entry name" value="DUF3425"/>
</dbReference>
<organism evidence="2 3">
    <name type="scientific">Penicillium brasilianum</name>
    <dbReference type="NCBI Taxonomy" id="104259"/>
    <lineage>
        <taxon>Eukaryota</taxon>
        <taxon>Fungi</taxon>
        <taxon>Dikarya</taxon>
        <taxon>Ascomycota</taxon>
        <taxon>Pezizomycotina</taxon>
        <taxon>Eurotiomycetes</taxon>
        <taxon>Eurotiomycetidae</taxon>
        <taxon>Eurotiales</taxon>
        <taxon>Aspergillaceae</taxon>
        <taxon>Penicillium</taxon>
    </lineage>
</organism>
<feature type="region of interest" description="Disordered" evidence="1">
    <location>
        <begin position="354"/>
        <end position="376"/>
    </location>
</feature>
<reference evidence="3" key="1">
    <citation type="journal article" date="2015" name="Genome Announc.">
        <title>Draft genome sequence of the fungus Penicillium brasilianum MG11.</title>
        <authorList>
            <person name="Horn F."/>
            <person name="Linde J."/>
            <person name="Mattern D.J."/>
            <person name="Walther G."/>
            <person name="Guthke R."/>
            <person name="Brakhage A.A."/>
            <person name="Valiante V."/>
        </authorList>
    </citation>
    <scope>NUCLEOTIDE SEQUENCE [LARGE SCALE GENOMIC DNA]</scope>
    <source>
        <strain evidence="3">MG11</strain>
    </source>
</reference>
<feature type="compositionally biased region" description="Basic residues" evidence="1">
    <location>
        <begin position="39"/>
        <end position="56"/>
    </location>
</feature>
<keyword evidence="3" id="KW-1185">Reference proteome</keyword>
<dbReference type="OrthoDB" id="125347at2759"/>
<dbReference type="CDD" id="cd14688">
    <property type="entry name" value="bZIP_YAP"/>
    <property type="match status" value="1"/>
</dbReference>
<dbReference type="PANTHER" id="PTHR38116:SF1">
    <property type="entry name" value="BZIP DOMAIN-CONTAINING PROTEIN"/>
    <property type="match status" value="1"/>
</dbReference>